<dbReference type="AlphaFoldDB" id="A0A8E2DFF9"/>
<name>A0A8E2DFF9_9APHY</name>
<feature type="region of interest" description="Disordered" evidence="1">
    <location>
        <begin position="259"/>
        <end position="278"/>
    </location>
</feature>
<dbReference type="InterPro" id="IPR055754">
    <property type="entry name" value="DUF7330"/>
</dbReference>
<sequence length="379" mass="40742">MSSPMALSHVSADDSVPPPYSGVEDARLLPLSSSANESAQQVSDHEQPPFAEFSPFRPVGERHVNYICLFSRHNSISGTYYIDPAVPEVTPGLQRTSNIYCDALCAHRKNWKRAFGWNNASASETFRSGSSEANLQEINASFDTLHGAITLDIAVAGSASGASEPICKTEKMHAHVMASSRHGRINLNLFEIHPDRCLDLDVSTRHGAITVFLPPTFSGVMVFRTRRGRDGIVFLPELAKHVSIIRATDREVLAVLSSPNAQREPSATSHMQSQKTPGDGCVIIGTRHGKITVGISGVDHLNAMGALPGLFKKLGGLIEMKINTFVQAQVRALEAKLTGGEPQVQHGPMPDVSGTIAYASESKDIAKASSAIALRAETL</sequence>
<dbReference type="OrthoDB" id="2593559at2759"/>
<feature type="region of interest" description="Disordered" evidence="1">
    <location>
        <begin position="1"/>
        <end position="27"/>
    </location>
</feature>
<gene>
    <name evidence="3" type="ORF">OBBRIDRAFT_807142</name>
</gene>
<feature type="compositionally biased region" description="Polar residues" evidence="1">
    <location>
        <begin position="259"/>
        <end position="276"/>
    </location>
</feature>
<organism evidence="3 4">
    <name type="scientific">Obba rivulosa</name>
    <dbReference type="NCBI Taxonomy" id="1052685"/>
    <lineage>
        <taxon>Eukaryota</taxon>
        <taxon>Fungi</taxon>
        <taxon>Dikarya</taxon>
        <taxon>Basidiomycota</taxon>
        <taxon>Agaricomycotina</taxon>
        <taxon>Agaricomycetes</taxon>
        <taxon>Polyporales</taxon>
        <taxon>Gelatoporiaceae</taxon>
        <taxon>Obba</taxon>
    </lineage>
</organism>
<reference evidence="3 4" key="1">
    <citation type="submission" date="2016-07" db="EMBL/GenBank/DDBJ databases">
        <title>Draft genome of the white-rot fungus Obba rivulosa 3A-2.</title>
        <authorList>
            <consortium name="DOE Joint Genome Institute"/>
            <person name="Miettinen O."/>
            <person name="Riley R."/>
            <person name="Acob R."/>
            <person name="Barry K."/>
            <person name="Cullen D."/>
            <person name="De Vries R."/>
            <person name="Hainaut M."/>
            <person name="Hatakka A."/>
            <person name="Henrissat B."/>
            <person name="Hilden K."/>
            <person name="Kuo R."/>
            <person name="Labutti K."/>
            <person name="Lipzen A."/>
            <person name="Makela M.R."/>
            <person name="Sandor L."/>
            <person name="Spatafora J.W."/>
            <person name="Grigoriev I.V."/>
            <person name="Hibbett D.S."/>
        </authorList>
    </citation>
    <scope>NUCLEOTIDE SEQUENCE [LARGE SCALE GENOMIC DNA]</scope>
    <source>
        <strain evidence="3 4">3A-2</strain>
    </source>
</reference>
<protein>
    <recommendedName>
        <fullName evidence="2">DUF7330 domain-containing protein</fullName>
    </recommendedName>
</protein>
<evidence type="ECO:0000256" key="1">
    <source>
        <dbReference type="SAM" id="MobiDB-lite"/>
    </source>
</evidence>
<evidence type="ECO:0000259" key="2">
    <source>
        <dbReference type="Pfam" id="PF24016"/>
    </source>
</evidence>
<dbReference type="EMBL" id="KV722554">
    <property type="protein sequence ID" value="OCH85930.1"/>
    <property type="molecule type" value="Genomic_DNA"/>
</dbReference>
<dbReference type="Pfam" id="PF24016">
    <property type="entry name" value="DUF7330"/>
    <property type="match status" value="1"/>
</dbReference>
<evidence type="ECO:0000313" key="3">
    <source>
        <dbReference type="EMBL" id="OCH85930.1"/>
    </source>
</evidence>
<dbReference type="Proteomes" id="UP000250043">
    <property type="component" value="Unassembled WGS sequence"/>
</dbReference>
<feature type="domain" description="DUF7330" evidence="2">
    <location>
        <begin position="136"/>
        <end position="250"/>
    </location>
</feature>
<accession>A0A8E2DFF9</accession>
<evidence type="ECO:0000313" key="4">
    <source>
        <dbReference type="Proteomes" id="UP000250043"/>
    </source>
</evidence>
<keyword evidence="4" id="KW-1185">Reference proteome</keyword>
<proteinExistence type="predicted"/>